<dbReference type="Proteomes" id="UP000326396">
    <property type="component" value="Linkage Group LG8"/>
</dbReference>
<dbReference type="OrthoDB" id="1749346at2759"/>
<dbReference type="AlphaFoldDB" id="A0A5N6LSC5"/>
<name>A0A5N6LSC5_9ASTR</name>
<protein>
    <recommendedName>
        <fullName evidence="4">Reverse transcriptase Ty1/copia-type domain-containing protein</fullName>
    </recommendedName>
</protein>
<proteinExistence type="predicted"/>
<accession>A0A5N6LSC5</accession>
<feature type="region of interest" description="Disordered" evidence="1">
    <location>
        <begin position="1"/>
        <end position="77"/>
    </location>
</feature>
<evidence type="ECO:0000313" key="3">
    <source>
        <dbReference type="Proteomes" id="UP000326396"/>
    </source>
</evidence>
<reference evidence="2 3" key="1">
    <citation type="submission" date="2019-05" db="EMBL/GenBank/DDBJ databases">
        <title>Mikania micrantha, genome provides insights into the molecular mechanism of rapid growth.</title>
        <authorList>
            <person name="Liu B."/>
        </authorList>
    </citation>
    <scope>NUCLEOTIDE SEQUENCE [LARGE SCALE GENOMIC DNA]</scope>
    <source>
        <strain evidence="2">NLD-2019</strain>
        <tissue evidence="2">Leaf</tissue>
    </source>
</reference>
<sequence>MNDGQNDEDHTKVTSGDGSNKEIEIEPDYTNQDSTNTQKENEEESVRTYSPVSNPIRSPITSSSGESPNNYIHTPVRGSKPLENIYQRVEQVDPPPYDLLLAEDEPDNYSEAAKDVSWKNAMKQEIESTEKNKTWELTNLPLNHKAIGLKWVYK</sequence>
<feature type="compositionally biased region" description="Polar residues" evidence="1">
    <location>
        <begin position="29"/>
        <end position="38"/>
    </location>
</feature>
<feature type="compositionally biased region" description="Polar residues" evidence="1">
    <location>
        <begin position="47"/>
        <end position="72"/>
    </location>
</feature>
<comment type="caution">
    <text evidence="2">The sequence shown here is derived from an EMBL/GenBank/DDBJ whole genome shotgun (WGS) entry which is preliminary data.</text>
</comment>
<evidence type="ECO:0000256" key="1">
    <source>
        <dbReference type="SAM" id="MobiDB-lite"/>
    </source>
</evidence>
<evidence type="ECO:0008006" key="4">
    <source>
        <dbReference type="Google" id="ProtNLM"/>
    </source>
</evidence>
<dbReference type="EMBL" id="SZYD01000018">
    <property type="protein sequence ID" value="KAD2804145.1"/>
    <property type="molecule type" value="Genomic_DNA"/>
</dbReference>
<organism evidence="2 3">
    <name type="scientific">Mikania micrantha</name>
    <name type="common">bitter vine</name>
    <dbReference type="NCBI Taxonomy" id="192012"/>
    <lineage>
        <taxon>Eukaryota</taxon>
        <taxon>Viridiplantae</taxon>
        <taxon>Streptophyta</taxon>
        <taxon>Embryophyta</taxon>
        <taxon>Tracheophyta</taxon>
        <taxon>Spermatophyta</taxon>
        <taxon>Magnoliopsida</taxon>
        <taxon>eudicotyledons</taxon>
        <taxon>Gunneridae</taxon>
        <taxon>Pentapetalae</taxon>
        <taxon>asterids</taxon>
        <taxon>campanulids</taxon>
        <taxon>Asterales</taxon>
        <taxon>Asteraceae</taxon>
        <taxon>Asteroideae</taxon>
        <taxon>Heliantheae alliance</taxon>
        <taxon>Eupatorieae</taxon>
        <taxon>Mikania</taxon>
    </lineage>
</organism>
<gene>
    <name evidence="2" type="ORF">E3N88_37522</name>
</gene>
<keyword evidence="3" id="KW-1185">Reference proteome</keyword>
<evidence type="ECO:0000313" key="2">
    <source>
        <dbReference type="EMBL" id="KAD2804145.1"/>
    </source>
</evidence>